<feature type="transmembrane region" description="Helical" evidence="8">
    <location>
        <begin position="31"/>
        <end position="50"/>
    </location>
</feature>
<keyword evidence="8" id="KW-1278">Translocase</keyword>
<dbReference type="InterPro" id="IPR001133">
    <property type="entry name" value="NADH_UbQ_OxRdtase_chain4L/K"/>
</dbReference>
<dbReference type="HAMAP" id="MF_01456">
    <property type="entry name" value="NDH1_NuoK"/>
    <property type="match status" value="1"/>
</dbReference>
<evidence type="ECO:0000256" key="4">
    <source>
        <dbReference type="ARBA" id="ARBA00022519"/>
    </source>
</evidence>
<evidence type="ECO:0000313" key="9">
    <source>
        <dbReference type="EMBL" id="KAB0671296.1"/>
    </source>
</evidence>
<comment type="similarity">
    <text evidence="2 8">Belongs to the complex I subunit 4L family.</text>
</comment>
<dbReference type="InterPro" id="IPR039428">
    <property type="entry name" value="NUOK/Mnh_C1-like"/>
</dbReference>
<keyword evidence="10" id="KW-1185">Reference proteome</keyword>
<evidence type="ECO:0000313" key="10">
    <source>
        <dbReference type="Proteomes" id="UP000798046"/>
    </source>
</evidence>
<keyword evidence="8" id="KW-0520">NAD</keyword>
<keyword evidence="3 8" id="KW-0813">Transport</keyword>
<keyword evidence="8" id="KW-1003">Cell membrane</keyword>
<keyword evidence="7 8" id="KW-0472">Membrane</keyword>
<accession>A0ABQ6TQN5</accession>
<reference evidence="9 10" key="1">
    <citation type="journal article" date="2020" name="Microorganisms">
        <title>Description of Three Novel Members in the Family Geobacteraceae, Oryzomonas japonicum gen. nov., sp. nov., Oryzomonas sagensis sp. nov., and Oryzomonas ruber sp. nov.</title>
        <authorList>
            <person name="Xu Z."/>
            <person name="Masuda Y."/>
            <person name="Hayakawa C."/>
            <person name="Ushijima N."/>
            <person name="Kawano K."/>
            <person name="Shiratori Y."/>
            <person name="Senoo K."/>
            <person name="Itoh H."/>
        </authorList>
    </citation>
    <scope>NUCLEOTIDE SEQUENCE [LARGE SCALE GENOMIC DNA]</scope>
    <source>
        <strain evidence="9 10">Red100</strain>
    </source>
</reference>
<keyword evidence="8" id="KW-0874">Quinone</keyword>
<feature type="transmembrane region" description="Helical" evidence="8">
    <location>
        <begin position="62"/>
        <end position="85"/>
    </location>
</feature>
<name>A0ABQ6TQN5_9BACT</name>
<dbReference type="Gene3D" id="1.10.287.3510">
    <property type="match status" value="1"/>
</dbReference>
<keyword evidence="9" id="KW-0560">Oxidoreductase</keyword>
<dbReference type="NCBIfam" id="NF004320">
    <property type="entry name" value="PRK05715.1-2"/>
    <property type="match status" value="1"/>
</dbReference>
<dbReference type="PANTHER" id="PTHR11434">
    <property type="entry name" value="NADH-UBIQUINONE OXIDOREDUCTASE SUBUNIT ND4L"/>
    <property type="match status" value="1"/>
</dbReference>
<dbReference type="EC" id="7.1.1.-" evidence="8"/>
<keyword evidence="5 8" id="KW-0812">Transmembrane</keyword>
<dbReference type="EMBL" id="VZRA01000001">
    <property type="protein sequence ID" value="KAB0671296.1"/>
    <property type="molecule type" value="Genomic_DNA"/>
</dbReference>
<keyword evidence="6 8" id="KW-1133">Transmembrane helix</keyword>
<proteinExistence type="inferred from homology"/>
<dbReference type="PANTHER" id="PTHR11434:SF16">
    <property type="entry name" value="NADH-UBIQUINONE OXIDOREDUCTASE CHAIN 4L"/>
    <property type="match status" value="1"/>
</dbReference>
<protein>
    <recommendedName>
        <fullName evidence="8">NADH-quinone oxidoreductase subunit K</fullName>
        <ecNumber evidence="8">7.1.1.-</ecNumber>
    </recommendedName>
    <alternativeName>
        <fullName evidence="8">NADH dehydrogenase I subunit K</fullName>
    </alternativeName>
    <alternativeName>
        <fullName evidence="8">NDH-1 subunit K</fullName>
    </alternativeName>
</protein>
<evidence type="ECO:0000256" key="7">
    <source>
        <dbReference type="ARBA" id="ARBA00023136"/>
    </source>
</evidence>
<gene>
    <name evidence="8 9" type="primary">nuoK</name>
    <name evidence="9" type="ORF">F6V30_01545</name>
</gene>
<evidence type="ECO:0000256" key="6">
    <source>
        <dbReference type="ARBA" id="ARBA00022989"/>
    </source>
</evidence>
<comment type="catalytic activity">
    <reaction evidence="8">
        <text>a quinone + NADH + 5 H(+)(in) = a quinol + NAD(+) + 4 H(+)(out)</text>
        <dbReference type="Rhea" id="RHEA:57888"/>
        <dbReference type="ChEBI" id="CHEBI:15378"/>
        <dbReference type="ChEBI" id="CHEBI:24646"/>
        <dbReference type="ChEBI" id="CHEBI:57540"/>
        <dbReference type="ChEBI" id="CHEBI:57945"/>
        <dbReference type="ChEBI" id="CHEBI:132124"/>
    </reaction>
</comment>
<keyword evidence="4" id="KW-0997">Cell inner membrane</keyword>
<evidence type="ECO:0000256" key="8">
    <source>
        <dbReference type="HAMAP-Rule" id="MF_01456"/>
    </source>
</evidence>
<sequence>MIVPLEHILILAGLLFFLGMGGLLAWRANLIMMLVCIEVMLNAVMLVFVAGSARWGTADGQLFAIFIMALTSAEVSLALAMVVYLHRRRKTVDTDLFSEMKG</sequence>
<dbReference type="RefSeq" id="WP_151154764.1">
    <property type="nucleotide sequence ID" value="NZ_VZRA01000001.1"/>
</dbReference>
<evidence type="ECO:0000256" key="3">
    <source>
        <dbReference type="ARBA" id="ARBA00022448"/>
    </source>
</evidence>
<dbReference type="Pfam" id="PF00420">
    <property type="entry name" value="Oxidored_q2"/>
    <property type="match status" value="1"/>
</dbReference>
<comment type="subcellular location">
    <subcellularLocation>
        <location evidence="8">Cell membrane</location>
        <topology evidence="8">Multi-pass membrane protein</topology>
    </subcellularLocation>
    <subcellularLocation>
        <location evidence="1">Membrane</location>
        <topology evidence="1">Multi-pass membrane protein</topology>
    </subcellularLocation>
</comment>
<organism evidence="9 10">
    <name type="scientific">Oryzomonas sagensis</name>
    <dbReference type="NCBI Taxonomy" id="2603857"/>
    <lineage>
        <taxon>Bacteria</taxon>
        <taxon>Pseudomonadati</taxon>
        <taxon>Thermodesulfobacteriota</taxon>
        <taxon>Desulfuromonadia</taxon>
        <taxon>Geobacterales</taxon>
        <taxon>Geobacteraceae</taxon>
        <taxon>Oryzomonas</taxon>
    </lineage>
</organism>
<keyword evidence="8" id="KW-0830">Ubiquinone</keyword>
<evidence type="ECO:0000256" key="5">
    <source>
        <dbReference type="ARBA" id="ARBA00022692"/>
    </source>
</evidence>
<feature type="transmembrane region" description="Helical" evidence="8">
    <location>
        <begin position="6"/>
        <end position="26"/>
    </location>
</feature>
<evidence type="ECO:0000256" key="1">
    <source>
        <dbReference type="ARBA" id="ARBA00004141"/>
    </source>
</evidence>
<comment type="caution">
    <text evidence="9">The sequence shown here is derived from an EMBL/GenBank/DDBJ whole genome shotgun (WGS) entry which is preliminary data.</text>
</comment>
<evidence type="ECO:0000256" key="2">
    <source>
        <dbReference type="ARBA" id="ARBA00010519"/>
    </source>
</evidence>
<comment type="function">
    <text evidence="8">NDH-1 shuttles electrons from NADH, via FMN and iron-sulfur (Fe-S) centers, to quinones in the respiratory chain. The immediate electron acceptor for the enzyme in this species is believed to be ubiquinone. Couples the redox reaction to proton translocation (for every two electrons transferred, four hydrogen ions are translocated across the cytoplasmic membrane), and thus conserves the redox energy in a proton gradient.</text>
</comment>
<comment type="subunit">
    <text evidence="8">NDH-1 is composed of 14 different subunits. Subunits NuoA, H, J, K, L, M, N constitute the membrane sector of the complex.</text>
</comment>
<dbReference type="Proteomes" id="UP000798046">
    <property type="component" value="Unassembled WGS sequence"/>
</dbReference>
<dbReference type="GO" id="GO:0016491">
    <property type="term" value="F:oxidoreductase activity"/>
    <property type="evidence" value="ECO:0007669"/>
    <property type="project" value="UniProtKB-KW"/>
</dbReference>